<dbReference type="InterPro" id="IPR010699">
    <property type="entry name" value="DUF1275"/>
</dbReference>
<feature type="transmembrane region" description="Helical" evidence="1">
    <location>
        <begin position="75"/>
        <end position="96"/>
    </location>
</feature>
<gene>
    <name evidence="2" type="ORF">IQ235_13255</name>
</gene>
<feature type="transmembrane region" description="Helical" evidence="1">
    <location>
        <begin position="108"/>
        <end position="126"/>
    </location>
</feature>
<protein>
    <submittedName>
        <fullName evidence="2">DUF1275 domain-containing protein</fullName>
    </submittedName>
</protein>
<dbReference type="RefSeq" id="WP_264321946.1">
    <property type="nucleotide sequence ID" value="NZ_JADEXN010000240.1"/>
</dbReference>
<name>A0A928VZK9_9CYAN</name>
<dbReference type="AlphaFoldDB" id="A0A928VZK9"/>
<dbReference type="EMBL" id="JADEXN010000240">
    <property type="protein sequence ID" value="MBE9041747.1"/>
    <property type="molecule type" value="Genomic_DNA"/>
</dbReference>
<feature type="transmembrane region" description="Helical" evidence="1">
    <location>
        <begin position="12"/>
        <end position="33"/>
    </location>
</feature>
<keyword evidence="3" id="KW-1185">Reference proteome</keyword>
<evidence type="ECO:0000313" key="2">
    <source>
        <dbReference type="EMBL" id="MBE9041747.1"/>
    </source>
</evidence>
<keyword evidence="1" id="KW-0812">Transmembrane</keyword>
<dbReference type="PANTHER" id="PTHR37314">
    <property type="entry name" value="SLR0142 PROTEIN"/>
    <property type="match status" value="1"/>
</dbReference>
<dbReference type="PANTHER" id="PTHR37314:SF4">
    <property type="entry name" value="UPF0700 TRANSMEMBRANE PROTEIN YOAK"/>
    <property type="match status" value="1"/>
</dbReference>
<proteinExistence type="predicted"/>
<evidence type="ECO:0000313" key="3">
    <source>
        <dbReference type="Proteomes" id="UP000621799"/>
    </source>
</evidence>
<reference evidence="2" key="1">
    <citation type="submission" date="2020-10" db="EMBL/GenBank/DDBJ databases">
        <authorList>
            <person name="Castelo-Branco R."/>
            <person name="Eusebio N."/>
            <person name="Adriana R."/>
            <person name="Vieira A."/>
            <person name="Brugerolle De Fraissinette N."/>
            <person name="Rezende De Castro R."/>
            <person name="Schneider M.P."/>
            <person name="Vasconcelos V."/>
            <person name="Leao P.N."/>
        </authorList>
    </citation>
    <scope>NUCLEOTIDE SEQUENCE</scope>
    <source>
        <strain evidence="2">LEGE 11467</strain>
    </source>
</reference>
<dbReference type="Pfam" id="PF06912">
    <property type="entry name" value="DUF1275"/>
    <property type="match status" value="1"/>
</dbReference>
<organism evidence="2 3">
    <name type="scientific">Zarconia navalis LEGE 11467</name>
    <dbReference type="NCBI Taxonomy" id="1828826"/>
    <lineage>
        <taxon>Bacteria</taxon>
        <taxon>Bacillati</taxon>
        <taxon>Cyanobacteriota</taxon>
        <taxon>Cyanophyceae</taxon>
        <taxon>Oscillatoriophycideae</taxon>
        <taxon>Oscillatoriales</taxon>
        <taxon>Oscillatoriales incertae sedis</taxon>
        <taxon>Zarconia</taxon>
        <taxon>Zarconia navalis</taxon>
    </lineage>
</organism>
<feature type="transmembrane region" description="Helical" evidence="1">
    <location>
        <begin position="188"/>
        <end position="209"/>
    </location>
</feature>
<dbReference type="Proteomes" id="UP000621799">
    <property type="component" value="Unassembled WGS sequence"/>
</dbReference>
<evidence type="ECO:0000256" key="1">
    <source>
        <dbReference type="SAM" id="Phobius"/>
    </source>
</evidence>
<keyword evidence="1" id="KW-0472">Membrane</keyword>
<keyword evidence="1" id="KW-1133">Transmembrane helix</keyword>
<feature type="transmembrane region" description="Helical" evidence="1">
    <location>
        <begin position="165"/>
        <end position="182"/>
    </location>
</feature>
<sequence length="219" mass="22316">FTAGMVDAVSILGLGGVFTSLMTGNTVLIGLSLGGGADYASAFRSSLAIAFFLLGAAFGGRWAKRRMNASHRAWLLPMAYAESGLLLAAAVIGYAFARGSGDSLPEDAVSIAIALTAMAMGLRSATITRLSVPDMKTTVLTLTLTGLAADSPLGGNNSQRTLRRIGSVVLLSSGASIGALLYNRWGVAVTLAIMAAIVLGSTLAFSLTAQAKESPKKSG</sequence>
<comment type="caution">
    <text evidence="2">The sequence shown here is derived from an EMBL/GenBank/DDBJ whole genome shotgun (WGS) entry which is preliminary data.</text>
</comment>
<feature type="transmembrane region" description="Helical" evidence="1">
    <location>
        <begin position="45"/>
        <end position="63"/>
    </location>
</feature>
<accession>A0A928VZK9</accession>
<feature type="non-terminal residue" evidence="2">
    <location>
        <position position="1"/>
    </location>
</feature>